<keyword evidence="3" id="KW-1185">Reference proteome</keyword>
<gene>
    <name evidence="2" type="ORF">RLOC_00005336</name>
</gene>
<evidence type="ECO:0000313" key="2">
    <source>
        <dbReference type="EMBL" id="OWK54289.1"/>
    </source>
</evidence>
<name>A0A218UKH4_9PASE</name>
<proteinExistence type="predicted"/>
<protein>
    <submittedName>
        <fullName evidence="2">Uncharacterized protein</fullName>
    </submittedName>
</protein>
<feature type="compositionally biased region" description="Polar residues" evidence="1">
    <location>
        <begin position="55"/>
        <end position="67"/>
    </location>
</feature>
<organism evidence="2 3">
    <name type="scientific">Lonchura striata</name>
    <name type="common">white-rumped munia</name>
    <dbReference type="NCBI Taxonomy" id="40157"/>
    <lineage>
        <taxon>Eukaryota</taxon>
        <taxon>Metazoa</taxon>
        <taxon>Chordata</taxon>
        <taxon>Craniata</taxon>
        <taxon>Vertebrata</taxon>
        <taxon>Euteleostomi</taxon>
        <taxon>Archelosauria</taxon>
        <taxon>Archosauria</taxon>
        <taxon>Dinosauria</taxon>
        <taxon>Saurischia</taxon>
        <taxon>Theropoda</taxon>
        <taxon>Coelurosauria</taxon>
        <taxon>Aves</taxon>
        <taxon>Neognathae</taxon>
        <taxon>Neoaves</taxon>
        <taxon>Telluraves</taxon>
        <taxon>Australaves</taxon>
        <taxon>Passeriformes</taxon>
        <taxon>Passeroidea</taxon>
        <taxon>Estrildidae</taxon>
        <taxon>Estrildinae</taxon>
        <taxon>Lonchura</taxon>
    </lineage>
</organism>
<comment type="caution">
    <text evidence="2">The sequence shown here is derived from an EMBL/GenBank/DDBJ whole genome shotgun (WGS) entry which is preliminary data.</text>
</comment>
<dbReference type="EMBL" id="MUZQ01000242">
    <property type="protein sequence ID" value="OWK54289.1"/>
    <property type="molecule type" value="Genomic_DNA"/>
</dbReference>
<reference evidence="2 3" key="1">
    <citation type="submission" date="2017-05" db="EMBL/GenBank/DDBJ databases">
        <title>Genome of assembly of the Bengalese finch, Lonchura striata domestica.</title>
        <authorList>
            <person name="Colquitt B.M."/>
            <person name="Brainard M.S."/>
        </authorList>
    </citation>
    <scope>NUCLEOTIDE SEQUENCE [LARGE SCALE GENOMIC DNA]</scope>
    <source>
        <strain evidence="2">White83orange57</strain>
    </source>
</reference>
<evidence type="ECO:0000256" key="1">
    <source>
        <dbReference type="SAM" id="MobiDB-lite"/>
    </source>
</evidence>
<dbReference type="Proteomes" id="UP000197619">
    <property type="component" value="Unassembled WGS sequence"/>
</dbReference>
<accession>A0A218UKH4</accession>
<evidence type="ECO:0000313" key="3">
    <source>
        <dbReference type="Proteomes" id="UP000197619"/>
    </source>
</evidence>
<dbReference type="AlphaFoldDB" id="A0A218UKH4"/>
<sequence length="67" mass="7280">MGGEPTWRTKGKDEGRIHLPPHVLFQHQGDVVVRAHPSSGRDFGGLQDDPDSCCGSRSSFAQRSAYG</sequence>
<feature type="region of interest" description="Disordered" evidence="1">
    <location>
        <begin position="37"/>
        <end position="67"/>
    </location>
</feature>